<sequence length="1190" mass="125108">MKGYSFSELVALAEAALPATATAVAAHKLHTARTIGGVAFDGTKNINLPGVNTTGNQNTTGSSASCTGNAATATKLQTARKINGKAFDGTADITLSSSDVGAAPLSHTHTPAQVGLGALSVAESGLNIDGQSGATQQFVDFRTVKTRLIVEAVRQGIYRPDNGWRWCWDDGVLTTGTVPWARLKDVPAQATRWPTRDEIGAAASSHTHPWAQITGVPVQATRWPTLAEIGAQAAGSYAAASHTHAYAPLTGGGTSGTWPISITGSSASTTGNAASATVLQTARTLTIGSTGKSFNGSGNVAWSLAEIGAAAASHTHPVSQVTGLGTAATRNVGTTVGTVPLIGEATRLTSTTDLNSLATPNHVGEYRWAGSAPVNAPSGASYAYLRITSWGDGAQQHILDSNGVSYSRNKTNSSSGWTSWVSYYHTGNMPATATRWPTPGEIGAQPAGSYAAASHTHAYAPLTGAGTSGTWPINITGQAATASSAAKLTAARTIGGTSFDGTADINPLRLGFQDTRAQEFTPASARTYLQVTFQNGNSNGVGAASADYYSMLHVPQYPDASGGWGSQIAFTKDGKVRHRKGTSDTTWSPWAVFYTNQNKPTAAEIGAQPAGSYAAASHTHPWSQVTGVPVHATRWPNWTEVTDKPSTMPPSSHTHPWSQITGVPVQATRWPTPAEVGLGNVVNKGWNYGAIGDTYAVRNASGDLVARQFHGTHVGDGSNLTNLQWARLTGVPVQATRWPTPLEISAAQSGGIKQTGNSRAISTSEFVAWVKSVGGISTNQWSCKMSWSYAANGFINDTGVGNIQLAGATITTWGNASAYTIEVIAAPASNVSGNSPNARYIYQNHGADYVPTWVRSYDTGNKPTPSEIGAQPAGSYAAASHTHPWSQITGVPVQATRWPTLAEIGAQAAGSYAAASHTHPWTQITGAPVYTTRWPNAAEVGLSNVPNTAHTTADTANTVAVRDAAGVLRAKEFVGKHSGDGYGLSNIKFSSLVAVPVQATRWPNKAEVGLGNVGNYASSARLDANTHALRDGNGDLIARQFHGTHVGDGSNLINLQWARLVGVPATASRWPTWEEVSGKPRDVNAWVVAYDFGTNKQKQVVIPVDVKNHLNAGGKAELKVVLRSDGDVMKCITTEVIGDSLWRTGKWKHDISFSGTAWMFYHNSHSSWGGYTDKVDCQYKWIVRLEFRLL</sequence>
<reference evidence="1" key="1">
    <citation type="submission" date="2016-09" db="EMBL/GenBank/DDBJ databases">
        <title>The novel Shewanella putrefaciens-infecting bacteriophage Spp001: Ggenome sequence and lytic enzymes.</title>
        <authorList>
            <person name="Han F."/>
        </authorList>
    </citation>
    <scope>NUCLEOTIDE SEQUENCE</scope>
</reference>
<keyword evidence="2" id="KW-1185">Reference proteome</keyword>
<dbReference type="CDD" id="cd19958">
    <property type="entry name" value="pyocin_knob"/>
    <property type="match status" value="1"/>
</dbReference>
<proteinExistence type="predicted"/>
<dbReference type="GeneID" id="18505328"/>
<gene>
    <name evidence="1" type="ORF">Spp001_67</name>
</gene>
<evidence type="ECO:0000313" key="1">
    <source>
        <dbReference type="EMBL" id="AHJ10575.1"/>
    </source>
</evidence>
<protein>
    <submittedName>
        <fullName evidence="1">Tail fiber repeat family protein</fullName>
    </submittedName>
</protein>
<evidence type="ECO:0000313" key="2">
    <source>
        <dbReference type="Proteomes" id="UP000019368"/>
    </source>
</evidence>
<dbReference type="Proteomes" id="UP000019368">
    <property type="component" value="Segment"/>
</dbReference>
<dbReference type="RefSeq" id="YP_009008887.1">
    <property type="nucleotide sequence ID" value="NC_023594.2"/>
</dbReference>
<accession>W6EBX6</accession>
<name>W6EBX6_9CAUD</name>
<dbReference type="OrthoDB" id="4329at10239"/>
<dbReference type="EMBL" id="KJ002054">
    <property type="protein sequence ID" value="AHJ10575.1"/>
    <property type="molecule type" value="Genomic_DNA"/>
</dbReference>
<dbReference type="KEGG" id="vg:18505328"/>
<organism evidence="1 2">
    <name type="scientific">Shewanella phage Spp001</name>
    <dbReference type="NCBI Taxonomy" id="1445859"/>
    <lineage>
        <taxon>Viruses</taxon>
        <taxon>Duplodnaviria</taxon>
        <taxon>Heunggongvirae</taxon>
        <taxon>Uroviricota</taxon>
        <taxon>Caudoviricetes</taxon>
        <taxon>Chaseviridae</taxon>
        <taxon>Nefertitivirinae</taxon>
        <taxon>Yushanvirus</taxon>
        <taxon>Yushanvirus Spp001</taxon>
    </lineage>
</organism>